<sequence length="544" mass="61553">MMFESALPLTPPVILFASACFIGILQRSYLTCLAIYAAITASACLAIFNPPFNNAFLNYLSGFFSFWYIIWSTSILFIYRPSQLQRLQRYNSPIEISYRWEPLPPPFTYQRALWAWDLTTNYRGVGWEHAMPKGGYYPLNVNTRVKRKNFHQRLACISKQARRIITAYVLLDLAQGILHISWTDNLLWARTPAEIVAPGLALFGFTDGLHALTTLVGVGLLDGEEWMYPALFGKLEHFKRMRIKGSYSASLDTEATMWVLLFFCVQPVGVVLQEYIAFSVTSVAGELKAHPAVQKIRQTLVFTAGVIFVYNTFPWACQDPGLLRAIQTAPLPLSIVRLYRCLMWTVTVHGELPLVEFISAVRFISSRGHGKLDFAMTFNQRQEPKHPGQVPRHPRSNRGCQINISLEQDAQNRSSGSGKQACFLRTSPKHLPWLASIAKIARSWRWNGKRDIMEVEELISVLLCYVVQSMIEYAIDSCYSVRPLVPSHPIGTRGCHGNQRASYPCMLTGQDPDFCQGLFVKSMDQPGRPSEQAFLLGTTSRCRV</sequence>
<dbReference type="VEuPathDB" id="FungiDB:MCYG_07834"/>
<keyword evidence="1" id="KW-0812">Transmembrane</keyword>
<feature type="transmembrane region" description="Helical" evidence="1">
    <location>
        <begin position="32"/>
        <end position="50"/>
    </location>
</feature>
<feature type="transmembrane region" description="Helical" evidence="1">
    <location>
        <begin position="6"/>
        <end position="25"/>
    </location>
</feature>
<feature type="transmembrane region" description="Helical" evidence="1">
    <location>
        <begin position="255"/>
        <end position="278"/>
    </location>
</feature>
<dbReference type="OrthoDB" id="2796277at2759"/>
<keyword evidence="1" id="KW-0472">Membrane</keyword>
<protein>
    <recommendedName>
        <fullName evidence="4">Wax synthase domain-containing protein</fullName>
    </recommendedName>
</protein>
<dbReference type="RefSeq" id="XP_002844051.1">
    <property type="nucleotide sequence ID" value="XM_002844005.1"/>
</dbReference>
<keyword evidence="1" id="KW-1133">Transmembrane helix</keyword>
<organism evidence="2 3">
    <name type="scientific">Arthroderma otae (strain ATCC MYA-4605 / CBS 113480)</name>
    <name type="common">Microsporum canis</name>
    <dbReference type="NCBI Taxonomy" id="554155"/>
    <lineage>
        <taxon>Eukaryota</taxon>
        <taxon>Fungi</taxon>
        <taxon>Dikarya</taxon>
        <taxon>Ascomycota</taxon>
        <taxon>Pezizomycotina</taxon>
        <taxon>Eurotiomycetes</taxon>
        <taxon>Eurotiomycetidae</taxon>
        <taxon>Onygenales</taxon>
        <taxon>Arthrodermataceae</taxon>
        <taxon>Microsporum</taxon>
    </lineage>
</organism>
<dbReference type="Proteomes" id="UP000002035">
    <property type="component" value="Unassembled WGS sequence"/>
</dbReference>
<keyword evidence="3" id="KW-1185">Reference proteome</keyword>
<dbReference type="eggNOG" id="ENOG502T6JA">
    <property type="taxonomic scope" value="Eukaryota"/>
</dbReference>
<feature type="transmembrane region" description="Helical" evidence="1">
    <location>
        <begin position="299"/>
        <end position="316"/>
    </location>
</feature>
<evidence type="ECO:0000313" key="2">
    <source>
        <dbReference type="EMBL" id="EEQ35015.1"/>
    </source>
</evidence>
<dbReference type="GeneID" id="9230399"/>
<gene>
    <name evidence="2" type="ORF">MCYG_07834</name>
</gene>
<evidence type="ECO:0000313" key="3">
    <source>
        <dbReference type="Proteomes" id="UP000002035"/>
    </source>
</evidence>
<proteinExistence type="predicted"/>
<dbReference type="OMA" id="PWMYPPV"/>
<dbReference type="AlphaFoldDB" id="C5FXH5"/>
<reference evidence="3" key="1">
    <citation type="journal article" date="2012" name="MBio">
        <title>Comparative genome analysis of Trichophyton rubrum and related dermatophytes reveals candidate genes involved in infection.</title>
        <authorList>
            <person name="Martinez D.A."/>
            <person name="Oliver B.G."/>
            <person name="Graeser Y."/>
            <person name="Goldberg J.M."/>
            <person name="Li W."/>
            <person name="Martinez-Rossi N.M."/>
            <person name="Monod M."/>
            <person name="Shelest E."/>
            <person name="Barton R.C."/>
            <person name="Birch E."/>
            <person name="Brakhage A.A."/>
            <person name="Chen Z."/>
            <person name="Gurr S.J."/>
            <person name="Heiman D."/>
            <person name="Heitman J."/>
            <person name="Kosti I."/>
            <person name="Rossi A."/>
            <person name="Saif S."/>
            <person name="Samalova M."/>
            <person name="Saunders C.W."/>
            <person name="Shea T."/>
            <person name="Summerbell R.C."/>
            <person name="Xu J."/>
            <person name="Young S."/>
            <person name="Zeng Q."/>
            <person name="Birren B.W."/>
            <person name="Cuomo C.A."/>
            <person name="White T.C."/>
        </authorList>
    </citation>
    <scope>NUCLEOTIDE SEQUENCE [LARGE SCALE GENOMIC DNA]</scope>
    <source>
        <strain evidence="3">ATCC MYA-4605 / CBS 113480</strain>
    </source>
</reference>
<dbReference type="STRING" id="554155.C5FXH5"/>
<evidence type="ECO:0008006" key="4">
    <source>
        <dbReference type="Google" id="ProtNLM"/>
    </source>
</evidence>
<dbReference type="HOGENOM" id="CLU_500536_0_0_1"/>
<accession>C5FXH5</accession>
<name>C5FXH5_ARTOC</name>
<evidence type="ECO:0000256" key="1">
    <source>
        <dbReference type="SAM" id="Phobius"/>
    </source>
</evidence>
<dbReference type="EMBL" id="DS995707">
    <property type="protein sequence ID" value="EEQ35015.1"/>
    <property type="molecule type" value="Genomic_DNA"/>
</dbReference>
<feature type="transmembrane region" description="Helical" evidence="1">
    <location>
        <begin position="56"/>
        <end position="79"/>
    </location>
</feature>